<dbReference type="PANTHER" id="PTHR11592">
    <property type="entry name" value="GLUTATHIONE PEROXIDASE"/>
    <property type="match status" value="1"/>
</dbReference>
<protein>
    <recommendedName>
        <fullName evidence="5">Glutathione peroxidase</fullName>
    </recommendedName>
</protein>
<evidence type="ECO:0000313" key="6">
    <source>
        <dbReference type="EMBL" id="OAN48382.1"/>
    </source>
</evidence>
<proteinExistence type="inferred from homology"/>
<evidence type="ECO:0000256" key="3">
    <source>
        <dbReference type="ARBA" id="ARBA00023002"/>
    </source>
</evidence>
<dbReference type="InterPro" id="IPR029759">
    <property type="entry name" value="GPX_AS"/>
</dbReference>
<dbReference type="CDD" id="cd00340">
    <property type="entry name" value="GSH_Peroxidase"/>
    <property type="match status" value="1"/>
</dbReference>
<dbReference type="STRING" id="1707952.A6A03_08355"/>
<dbReference type="PANTHER" id="PTHR11592:SF78">
    <property type="entry name" value="GLUTATHIONE PEROXIDASE"/>
    <property type="match status" value="1"/>
</dbReference>
<dbReference type="PROSITE" id="PS51355">
    <property type="entry name" value="GLUTATHIONE_PEROXID_3"/>
    <property type="match status" value="1"/>
</dbReference>
<dbReference type="Gene3D" id="3.40.30.10">
    <property type="entry name" value="Glutaredoxin"/>
    <property type="match status" value="1"/>
</dbReference>
<dbReference type="PRINTS" id="PR01011">
    <property type="entry name" value="GLUTPROXDASE"/>
</dbReference>
<feature type="active site" evidence="4">
    <location>
        <position position="35"/>
    </location>
</feature>
<evidence type="ECO:0000256" key="2">
    <source>
        <dbReference type="ARBA" id="ARBA00022559"/>
    </source>
</evidence>
<gene>
    <name evidence="6" type="ORF">A6A03_08355</name>
</gene>
<dbReference type="EMBL" id="LWQS01000032">
    <property type="protein sequence ID" value="OAN48382.1"/>
    <property type="molecule type" value="Genomic_DNA"/>
</dbReference>
<dbReference type="Proteomes" id="UP000078287">
    <property type="component" value="Unassembled WGS sequence"/>
</dbReference>
<keyword evidence="2 5" id="KW-0575">Peroxidase</keyword>
<sequence>MSIYEFSAHTIDGELQPFSTYRGKVLLIVNVASHCGLTPQYGDLESLYRRYRERGLVVLGFPSNDFNQEPDDEATIKSFCARNYAVTFPLFAKIHVNGPDTHPLFAYLKEQQPGLSPDGEIKWNFTKFLVDRNGRVVRRFAPTDTVGAVERQMVELL</sequence>
<dbReference type="FunFam" id="3.40.30.10:FF:000010">
    <property type="entry name" value="Glutathione peroxidase"/>
    <property type="match status" value="1"/>
</dbReference>
<comment type="similarity">
    <text evidence="1 5">Belongs to the glutathione peroxidase family.</text>
</comment>
<dbReference type="RefSeq" id="WP_066783106.1">
    <property type="nucleotide sequence ID" value="NZ_LWQS01000032.1"/>
</dbReference>
<dbReference type="PROSITE" id="PS00460">
    <property type="entry name" value="GLUTATHIONE_PEROXID_1"/>
    <property type="match status" value="1"/>
</dbReference>
<comment type="caution">
    <text evidence="6">The sequence shown here is derived from an EMBL/GenBank/DDBJ whole genome shotgun (WGS) entry which is preliminary data.</text>
</comment>
<dbReference type="PIRSF" id="PIRSF000303">
    <property type="entry name" value="Glutathion_perox"/>
    <property type="match status" value="1"/>
</dbReference>
<organism evidence="6 7">
    <name type="scientific">Chloroflexus islandicus</name>
    <dbReference type="NCBI Taxonomy" id="1707952"/>
    <lineage>
        <taxon>Bacteria</taxon>
        <taxon>Bacillati</taxon>
        <taxon>Chloroflexota</taxon>
        <taxon>Chloroflexia</taxon>
        <taxon>Chloroflexales</taxon>
        <taxon>Chloroflexineae</taxon>
        <taxon>Chloroflexaceae</taxon>
        <taxon>Chloroflexus</taxon>
    </lineage>
</organism>
<dbReference type="AlphaFoldDB" id="A0A178MI51"/>
<evidence type="ECO:0000256" key="5">
    <source>
        <dbReference type="RuleBase" id="RU000499"/>
    </source>
</evidence>
<dbReference type="InterPro" id="IPR000889">
    <property type="entry name" value="Glutathione_peroxidase"/>
</dbReference>
<dbReference type="GO" id="GO:0034599">
    <property type="term" value="P:cellular response to oxidative stress"/>
    <property type="evidence" value="ECO:0007669"/>
    <property type="project" value="TreeGrafter"/>
</dbReference>
<dbReference type="GO" id="GO:0004601">
    <property type="term" value="F:peroxidase activity"/>
    <property type="evidence" value="ECO:0007669"/>
    <property type="project" value="UniProtKB-KW"/>
</dbReference>
<evidence type="ECO:0000256" key="1">
    <source>
        <dbReference type="ARBA" id="ARBA00006926"/>
    </source>
</evidence>
<evidence type="ECO:0000313" key="7">
    <source>
        <dbReference type="Proteomes" id="UP000078287"/>
    </source>
</evidence>
<dbReference type="Pfam" id="PF00255">
    <property type="entry name" value="GSHPx"/>
    <property type="match status" value="1"/>
</dbReference>
<keyword evidence="7" id="KW-1185">Reference proteome</keyword>
<accession>A0A178MI51</accession>
<dbReference type="SUPFAM" id="SSF52833">
    <property type="entry name" value="Thioredoxin-like"/>
    <property type="match status" value="1"/>
</dbReference>
<reference evidence="6 7" key="1">
    <citation type="submission" date="2016-04" db="EMBL/GenBank/DDBJ databases">
        <title>Chloroflexus islandicus sp. nov., a thermophilic filamentous anoxygenic phototrophic bacterium from geyser Strokkur (Iceland).</title>
        <authorList>
            <person name="Gaisin V.A."/>
            <person name="Kalashnikov A.M."/>
            <person name="Sukhacheva M.V."/>
            <person name="Grouzdev D.S."/>
            <person name="Ivanov T.M."/>
            <person name="Kuznetsov B."/>
            <person name="Gorlenko V.M."/>
        </authorList>
    </citation>
    <scope>NUCLEOTIDE SEQUENCE [LARGE SCALE GENOMIC DNA]</scope>
    <source>
        <strain evidence="7">isl-2</strain>
    </source>
</reference>
<name>A0A178MI51_9CHLR</name>
<dbReference type="InterPro" id="IPR036249">
    <property type="entry name" value="Thioredoxin-like_sf"/>
</dbReference>
<dbReference type="OrthoDB" id="9809733at2"/>
<evidence type="ECO:0000256" key="4">
    <source>
        <dbReference type="PIRSR" id="PIRSR000303-1"/>
    </source>
</evidence>
<keyword evidence="3 5" id="KW-0560">Oxidoreductase</keyword>